<evidence type="ECO:0000313" key="3">
    <source>
        <dbReference type="WBParaSite" id="Csp11.Scaffold629.g9900.t2"/>
    </source>
</evidence>
<evidence type="ECO:0000313" key="2">
    <source>
        <dbReference type="Proteomes" id="UP000095282"/>
    </source>
</evidence>
<reference evidence="3" key="1">
    <citation type="submission" date="2016-11" db="UniProtKB">
        <authorList>
            <consortium name="WormBaseParasite"/>
        </authorList>
    </citation>
    <scope>IDENTIFICATION</scope>
</reference>
<feature type="signal peptide" evidence="1">
    <location>
        <begin position="1"/>
        <end position="22"/>
    </location>
</feature>
<feature type="chain" id="PRO_5009309055" evidence="1">
    <location>
        <begin position="23"/>
        <end position="82"/>
    </location>
</feature>
<proteinExistence type="predicted"/>
<dbReference type="AlphaFoldDB" id="A0A1I7UJB8"/>
<keyword evidence="2" id="KW-1185">Reference proteome</keyword>
<evidence type="ECO:0000256" key="1">
    <source>
        <dbReference type="SAM" id="SignalP"/>
    </source>
</evidence>
<protein>
    <submittedName>
        <fullName evidence="3">PDZ domain-containing protein</fullName>
    </submittedName>
</protein>
<organism evidence="2 3">
    <name type="scientific">Caenorhabditis tropicalis</name>
    <dbReference type="NCBI Taxonomy" id="1561998"/>
    <lineage>
        <taxon>Eukaryota</taxon>
        <taxon>Metazoa</taxon>
        <taxon>Ecdysozoa</taxon>
        <taxon>Nematoda</taxon>
        <taxon>Chromadorea</taxon>
        <taxon>Rhabditida</taxon>
        <taxon>Rhabditina</taxon>
        <taxon>Rhabditomorpha</taxon>
        <taxon>Rhabditoidea</taxon>
        <taxon>Rhabditidae</taxon>
        <taxon>Peloderinae</taxon>
        <taxon>Caenorhabditis</taxon>
    </lineage>
</organism>
<dbReference type="WBParaSite" id="Csp11.Scaffold629.g9900.t2">
    <property type="protein sequence ID" value="Csp11.Scaffold629.g9900.t2"/>
    <property type="gene ID" value="Csp11.Scaffold629.g9900"/>
</dbReference>
<accession>A0A1I7UJB8</accession>
<sequence>MSPSLFLCPNVLLLFDCQYAMCIKGLIHSPVRWKPKIRETLERLTSLRSLTLLESPSSSNAYISAANKNFKKLSTNKMRKIS</sequence>
<keyword evidence="1" id="KW-0732">Signal</keyword>
<name>A0A1I7UJB8_9PELO</name>
<dbReference type="Proteomes" id="UP000095282">
    <property type="component" value="Unplaced"/>
</dbReference>